<name>A0A6C0P0L1_9BACL</name>
<reference evidence="4 5" key="1">
    <citation type="submission" date="2020-02" db="EMBL/GenBank/DDBJ databases">
        <title>Paenibacillus sp. nov., isolated from rhizosphere soil of tomato.</title>
        <authorList>
            <person name="Weon H.-Y."/>
            <person name="Lee S.A."/>
        </authorList>
    </citation>
    <scope>NUCLEOTIDE SEQUENCE [LARGE SCALE GENOMIC DNA]</scope>
    <source>
        <strain evidence="4 5">14171R-81</strain>
    </source>
</reference>
<keyword evidence="5" id="KW-1185">Reference proteome</keyword>
<dbReference type="AlphaFoldDB" id="A0A6C0P0L1"/>
<evidence type="ECO:0000256" key="1">
    <source>
        <dbReference type="ARBA" id="ARBA00004196"/>
    </source>
</evidence>
<evidence type="ECO:0000313" key="4">
    <source>
        <dbReference type="EMBL" id="QHW31443.1"/>
    </source>
</evidence>
<evidence type="ECO:0000313" key="5">
    <source>
        <dbReference type="Proteomes" id="UP000479114"/>
    </source>
</evidence>
<accession>A0A6C0P0L1</accession>
<dbReference type="Proteomes" id="UP000479114">
    <property type="component" value="Chromosome"/>
</dbReference>
<dbReference type="PANTHER" id="PTHR30036:SF7">
    <property type="entry name" value="ABC TRANSPORTER PERIPLASMIC-BINDING PROTEIN YPHF"/>
    <property type="match status" value="1"/>
</dbReference>
<dbReference type="Pfam" id="PF13407">
    <property type="entry name" value="Peripla_BP_4"/>
    <property type="match status" value="1"/>
</dbReference>
<proteinExistence type="inferred from homology"/>
<dbReference type="EMBL" id="CP048286">
    <property type="protein sequence ID" value="QHW31443.1"/>
    <property type="molecule type" value="Genomic_DNA"/>
</dbReference>
<dbReference type="InterPro" id="IPR050555">
    <property type="entry name" value="Bact_Solute-Bind_Prot2"/>
</dbReference>
<gene>
    <name evidence="4" type="ORF">GZH47_11720</name>
</gene>
<organism evidence="4 5">
    <name type="scientific">Paenibacillus rhizovicinus</name>
    <dbReference type="NCBI Taxonomy" id="2704463"/>
    <lineage>
        <taxon>Bacteria</taxon>
        <taxon>Bacillati</taxon>
        <taxon>Bacillota</taxon>
        <taxon>Bacilli</taxon>
        <taxon>Bacillales</taxon>
        <taxon>Paenibacillaceae</taxon>
        <taxon>Paenibacillus</taxon>
    </lineage>
</organism>
<dbReference type="PANTHER" id="PTHR30036">
    <property type="entry name" value="D-XYLOSE-BINDING PERIPLASMIC PROTEIN"/>
    <property type="match status" value="1"/>
</dbReference>
<dbReference type="SUPFAM" id="SSF53822">
    <property type="entry name" value="Periplasmic binding protein-like I"/>
    <property type="match status" value="1"/>
</dbReference>
<evidence type="ECO:0000256" key="2">
    <source>
        <dbReference type="ARBA" id="ARBA00007639"/>
    </source>
</evidence>
<comment type="subcellular location">
    <subcellularLocation>
        <location evidence="1">Cell envelope</location>
    </subcellularLocation>
</comment>
<feature type="domain" description="Periplasmic binding protein" evidence="3">
    <location>
        <begin position="52"/>
        <end position="305"/>
    </location>
</feature>
<dbReference type="GO" id="GO:0030246">
    <property type="term" value="F:carbohydrate binding"/>
    <property type="evidence" value="ECO:0007669"/>
    <property type="project" value="TreeGrafter"/>
</dbReference>
<dbReference type="GO" id="GO:0030288">
    <property type="term" value="C:outer membrane-bounded periplasmic space"/>
    <property type="evidence" value="ECO:0007669"/>
    <property type="project" value="TreeGrafter"/>
</dbReference>
<evidence type="ECO:0000259" key="3">
    <source>
        <dbReference type="Pfam" id="PF13407"/>
    </source>
</evidence>
<dbReference type="InterPro" id="IPR025997">
    <property type="entry name" value="SBP_2_dom"/>
</dbReference>
<dbReference type="KEGG" id="prz:GZH47_11720"/>
<sequence length="339" mass="36675">MKIRLWNVGLILLTLLFAGLFALFASAVQHTRELTSQLKPPREASADKTARIALIAQVQNNPFWRSVEEGAASASERFGMDLEYMGPVRIDPAEQTRLLEKAIAERFDALLVQGQSNAANARLIDQAAARGIPVITVDADEPGSARLAYVGTDNRAAGQRLGEYVVRSVGESGKIGVLIGSEANNQQLRLAGFRSVVERYPGLTIEDVRSSNISRLQAEEQAEDMLRSHPELKAIIGLSALDGLGIAEAAKHLKADGLLVFGFDDPGSTRQEIGSCQIAAALVQQPNRMGEEAVTLVHDYMQGRKPTEFHYTGTTVLDRASLADAQDGTQAVAPTERCR</sequence>
<dbReference type="InterPro" id="IPR028082">
    <property type="entry name" value="Peripla_BP_I"/>
</dbReference>
<comment type="similarity">
    <text evidence="2">Belongs to the bacterial solute-binding protein 2 family.</text>
</comment>
<dbReference type="RefSeq" id="WP_162640251.1">
    <property type="nucleotide sequence ID" value="NZ_CP048286.1"/>
</dbReference>
<dbReference type="Gene3D" id="3.40.50.2300">
    <property type="match status" value="2"/>
</dbReference>
<protein>
    <submittedName>
        <fullName evidence="4">Sugar ABC transporter substrate-binding protein</fullName>
    </submittedName>
</protein>